<protein>
    <submittedName>
        <fullName evidence="1">Uncharacterized protein</fullName>
    </submittedName>
</protein>
<comment type="caution">
    <text evidence="1">The sequence shown here is derived from an EMBL/GenBank/DDBJ whole genome shotgun (WGS) entry which is preliminary data.</text>
</comment>
<dbReference type="EMBL" id="BMAO01000154">
    <property type="protein sequence ID" value="GFQ64814.1"/>
    <property type="molecule type" value="Genomic_DNA"/>
</dbReference>
<dbReference type="Proteomes" id="UP000887116">
    <property type="component" value="Unassembled WGS sequence"/>
</dbReference>
<proteinExistence type="predicted"/>
<reference evidence="1" key="1">
    <citation type="submission" date="2020-07" db="EMBL/GenBank/DDBJ databases">
        <title>Multicomponent nature underlies the extraordinary mechanical properties of spider dragline silk.</title>
        <authorList>
            <person name="Kono N."/>
            <person name="Nakamura H."/>
            <person name="Mori M."/>
            <person name="Yoshida Y."/>
            <person name="Ohtoshi R."/>
            <person name="Malay A.D."/>
            <person name="Moran D.A.P."/>
            <person name="Tomita M."/>
            <person name="Numata K."/>
            <person name="Arakawa K."/>
        </authorList>
    </citation>
    <scope>NUCLEOTIDE SEQUENCE</scope>
</reference>
<evidence type="ECO:0000313" key="2">
    <source>
        <dbReference type="Proteomes" id="UP000887116"/>
    </source>
</evidence>
<organism evidence="1 2">
    <name type="scientific">Trichonephila clavata</name>
    <name type="common">Joro spider</name>
    <name type="synonym">Nephila clavata</name>
    <dbReference type="NCBI Taxonomy" id="2740835"/>
    <lineage>
        <taxon>Eukaryota</taxon>
        <taxon>Metazoa</taxon>
        <taxon>Ecdysozoa</taxon>
        <taxon>Arthropoda</taxon>
        <taxon>Chelicerata</taxon>
        <taxon>Arachnida</taxon>
        <taxon>Araneae</taxon>
        <taxon>Araneomorphae</taxon>
        <taxon>Entelegynae</taxon>
        <taxon>Araneoidea</taxon>
        <taxon>Nephilidae</taxon>
        <taxon>Trichonephila</taxon>
    </lineage>
</organism>
<dbReference type="AlphaFoldDB" id="A0A8X6EZ39"/>
<accession>A0A8X6EZ39</accession>
<sequence length="104" mass="11985">MLYKTSLFLTKSIKISSSSGVHKIFELISMLKTATAIVKNIRRTVATRYDDRNERARAAISGSAPIHRSLGNHTNLFTLWQRFSDVIHRIVMDAEQRNRFPRKP</sequence>
<keyword evidence="2" id="KW-1185">Reference proteome</keyword>
<evidence type="ECO:0000313" key="1">
    <source>
        <dbReference type="EMBL" id="GFQ64814.1"/>
    </source>
</evidence>
<gene>
    <name evidence="1" type="ORF">TNCT_131691</name>
</gene>
<name>A0A8X6EZ39_TRICU</name>